<sequence>MQKLDTKTASGYACPAAGKIQWPGLTARNTQGGRNRRESQAVFVRPEHGRAFSWARHVGSLLARRLPWVPVRQPAWRALFSFDGGKRGIQPQPKEKIMTQPAPHPLDALSECICKSAFLADALSCFAAHSRDNLSPRGLEGLSMLLADIERNITHAKNTLEEKEATA</sequence>
<keyword evidence="1" id="KW-0175">Coiled coil</keyword>
<dbReference type="Proteomes" id="UP000035036">
    <property type="component" value="Chromosome"/>
</dbReference>
<dbReference type="AlphaFoldDB" id="A0A0B5FW19"/>
<protein>
    <submittedName>
        <fullName evidence="2">Uncharacterized protein</fullName>
    </submittedName>
</protein>
<dbReference type="EMBL" id="CP010311">
    <property type="protein sequence ID" value="AJF07781.1"/>
    <property type="molecule type" value="Genomic_DNA"/>
</dbReference>
<evidence type="ECO:0000313" key="2">
    <source>
        <dbReference type="EMBL" id="AJF07781.1"/>
    </source>
</evidence>
<dbReference type="KEGG" id="gsb:GSUB_16165"/>
<reference evidence="2 3" key="1">
    <citation type="journal article" date="2015" name="Genome Announc.">
        <title>Genomes of Geoalkalibacter ferrihydriticus Z-0531T and Geoalkalibacter subterraneus Red1T, Two Haloalkaliphilic Metal-Reducing Deltaproteobacteria.</title>
        <authorList>
            <person name="Badalamenti J.P."/>
            <person name="Krajmalnik-Brown R."/>
            <person name="Torres C.I."/>
            <person name="Bond D.R."/>
        </authorList>
    </citation>
    <scope>NUCLEOTIDE SEQUENCE [LARGE SCALE GENOMIC DNA]</scope>
    <source>
        <strain evidence="2 3">Red1</strain>
    </source>
</reference>
<dbReference type="HOGENOM" id="CLU_1592216_0_0_7"/>
<accession>A0A0B5FW19</accession>
<organism evidence="2 3">
    <name type="scientific">Geoalkalibacter subterraneus</name>
    <dbReference type="NCBI Taxonomy" id="483547"/>
    <lineage>
        <taxon>Bacteria</taxon>
        <taxon>Pseudomonadati</taxon>
        <taxon>Thermodesulfobacteriota</taxon>
        <taxon>Desulfuromonadia</taxon>
        <taxon>Desulfuromonadales</taxon>
        <taxon>Geoalkalibacteraceae</taxon>
        <taxon>Geoalkalibacter</taxon>
    </lineage>
</organism>
<evidence type="ECO:0000256" key="1">
    <source>
        <dbReference type="SAM" id="Coils"/>
    </source>
</evidence>
<proteinExistence type="predicted"/>
<gene>
    <name evidence="2" type="ORF">GSUB_16165</name>
</gene>
<feature type="coiled-coil region" evidence="1">
    <location>
        <begin position="139"/>
        <end position="166"/>
    </location>
</feature>
<evidence type="ECO:0000313" key="3">
    <source>
        <dbReference type="Proteomes" id="UP000035036"/>
    </source>
</evidence>
<keyword evidence="3" id="KW-1185">Reference proteome</keyword>
<name>A0A0B5FW19_9BACT</name>